<dbReference type="InterPro" id="IPR017884">
    <property type="entry name" value="SANT_dom"/>
</dbReference>
<dbReference type="PANTHER" id="PTHR44042">
    <property type="entry name" value="DUPLICATED HOMEODOMAIN-LIKE SUPERFAMILY PROTEIN-RELATED"/>
    <property type="match status" value="1"/>
</dbReference>
<dbReference type="InterPro" id="IPR001005">
    <property type="entry name" value="SANT/Myb"/>
</dbReference>
<evidence type="ECO:0000256" key="6">
    <source>
        <dbReference type="SAM" id="MobiDB-lite"/>
    </source>
</evidence>
<dbReference type="Gene3D" id="2.40.70.10">
    <property type="entry name" value="Acid Proteases"/>
    <property type="match status" value="1"/>
</dbReference>
<evidence type="ECO:0000259" key="7">
    <source>
        <dbReference type="PROSITE" id="PS50090"/>
    </source>
</evidence>
<evidence type="ECO:0000313" key="10">
    <source>
        <dbReference type="EMBL" id="CAG1850193.1"/>
    </source>
</evidence>
<organism evidence="11 12">
    <name type="scientific">Musa acuminata subsp. malaccensis</name>
    <name type="common">Wild banana</name>
    <name type="synonym">Musa malaccensis</name>
    <dbReference type="NCBI Taxonomy" id="214687"/>
    <lineage>
        <taxon>Eukaryota</taxon>
        <taxon>Viridiplantae</taxon>
        <taxon>Streptophyta</taxon>
        <taxon>Embryophyta</taxon>
        <taxon>Tracheophyta</taxon>
        <taxon>Spermatophyta</taxon>
        <taxon>Magnoliopsida</taxon>
        <taxon>Liliopsida</taxon>
        <taxon>Zingiberales</taxon>
        <taxon>Musaceae</taxon>
        <taxon>Musa</taxon>
    </lineage>
</organism>
<dbReference type="GO" id="GO:0009744">
    <property type="term" value="P:response to sucrose"/>
    <property type="evidence" value="ECO:0007669"/>
    <property type="project" value="UniProtKB-ARBA"/>
</dbReference>
<dbReference type="SUPFAM" id="SSF46689">
    <property type="entry name" value="Homeodomain-like"/>
    <property type="match status" value="1"/>
</dbReference>
<feature type="domain" description="Myb-like" evidence="7">
    <location>
        <begin position="145"/>
        <end position="197"/>
    </location>
</feature>
<evidence type="ECO:0000313" key="11">
    <source>
        <dbReference type="EnsemblPlants" id="Ma03_p15150.1"/>
    </source>
</evidence>
<dbReference type="PROSITE" id="PS51294">
    <property type="entry name" value="HTH_MYB"/>
    <property type="match status" value="1"/>
</dbReference>
<evidence type="ECO:0000259" key="8">
    <source>
        <dbReference type="PROSITE" id="PS51293"/>
    </source>
</evidence>
<dbReference type="Gramene" id="Ma03_t15150.1">
    <property type="protein sequence ID" value="Ma03_p15150.1"/>
    <property type="gene ID" value="Ma03_g15150"/>
</dbReference>
<dbReference type="AlphaFoldDB" id="A0A804IC99"/>
<evidence type="ECO:0000313" key="12">
    <source>
        <dbReference type="Proteomes" id="UP000012960"/>
    </source>
</evidence>
<dbReference type="CDD" id="cd00303">
    <property type="entry name" value="retropepsin_like"/>
    <property type="match status" value="1"/>
</dbReference>
<feature type="region of interest" description="Disordered" evidence="6">
    <location>
        <begin position="273"/>
        <end position="298"/>
    </location>
</feature>
<dbReference type="Gene3D" id="1.10.10.60">
    <property type="entry name" value="Homeodomain-like"/>
    <property type="match status" value="2"/>
</dbReference>
<feature type="compositionally biased region" description="Basic and acidic residues" evidence="6">
    <location>
        <begin position="557"/>
        <end position="569"/>
    </location>
</feature>
<feature type="compositionally biased region" description="Polar residues" evidence="6">
    <location>
        <begin position="278"/>
        <end position="298"/>
    </location>
</feature>
<keyword evidence="2" id="KW-0805">Transcription regulation</keyword>
<dbReference type="EnsemblPlants" id="Ma03_t15150.1">
    <property type="protein sequence ID" value="Ma03_p15150.1"/>
    <property type="gene ID" value="Ma03_g15150"/>
</dbReference>
<dbReference type="PROSITE" id="PS51293">
    <property type="entry name" value="SANT"/>
    <property type="match status" value="1"/>
</dbReference>
<dbReference type="CDD" id="cd00167">
    <property type="entry name" value="SANT"/>
    <property type="match status" value="1"/>
</dbReference>
<feature type="region of interest" description="Disordered" evidence="6">
    <location>
        <begin position="547"/>
        <end position="582"/>
    </location>
</feature>
<evidence type="ECO:0000256" key="3">
    <source>
        <dbReference type="ARBA" id="ARBA00023125"/>
    </source>
</evidence>
<dbReference type="PROSITE" id="PS50090">
    <property type="entry name" value="MYB_LIKE"/>
    <property type="match status" value="1"/>
</dbReference>
<feature type="domain" description="SANT" evidence="8">
    <location>
        <begin position="152"/>
        <end position="201"/>
    </location>
</feature>
<dbReference type="InterPro" id="IPR017930">
    <property type="entry name" value="Myb_dom"/>
</dbReference>
<dbReference type="InterPro" id="IPR006447">
    <property type="entry name" value="Myb_dom_plants"/>
</dbReference>
<dbReference type="PANTHER" id="PTHR44042:SF41">
    <property type="entry name" value="DUPLICATED HOMEODOMAIN-LIKE SUPERFAMILY PROTEIN-RELATED"/>
    <property type="match status" value="1"/>
</dbReference>
<dbReference type="NCBIfam" id="TIGR01557">
    <property type="entry name" value="myb_SHAQKYF"/>
    <property type="match status" value="1"/>
</dbReference>
<dbReference type="Proteomes" id="UP000012960">
    <property type="component" value="Unplaced"/>
</dbReference>
<gene>
    <name evidence="10" type="ORF">GSMUA_217790.1</name>
</gene>
<dbReference type="GO" id="GO:0005634">
    <property type="term" value="C:nucleus"/>
    <property type="evidence" value="ECO:0007669"/>
    <property type="project" value="UniProtKB-SubCell"/>
</dbReference>
<reference evidence="10" key="1">
    <citation type="submission" date="2021-03" db="EMBL/GenBank/DDBJ databases">
        <authorList>
            <consortium name="Genoscope - CEA"/>
            <person name="William W."/>
        </authorList>
    </citation>
    <scope>NUCLEOTIDE SEQUENCE</scope>
    <source>
        <strain evidence="10">Doubled-haploid Pahang</strain>
    </source>
</reference>
<evidence type="ECO:0000256" key="4">
    <source>
        <dbReference type="ARBA" id="ARBA00023163"/>
    </source>
</evidence>
<dbReference type="FunFam" id="1.10.10.60:FF:000009">
    <property type="entry name" value="transcription factor MYB1R1"/>
    <property type="match status" value="1"/>
</dbReference>
<accession>A0A804IC99</accession>
<feature type="domain" description="HTH myb-type" evidence="9">
    <location>
        <begin position="147"/>
        <end position="201"/>
    </location>
</feature>
<dbReference type="GO" id="GO:0003677">
    <property type="term" value="F:DNA binding"/>
    <property type="evidence" value="ECO:0007669"/>
    <property type="project" value="UniProtKB-KW"/>
</dbReference>
<dbReference type="SMART" id="SM00717">
    <property type="entry name" value="SANT"/>
    <property type="match status" value="2"/>
</dbReference>
<dbReference type="Pfam" id="PF00249">
    <property type="entry name" value="Myb_DNA-binding"/>
    <property type="match status" value="1"/>
</dbReference>
<evidence type="ECO:0000256" key="5">
    <source>
        <dbReference type="ARBA" id="ARBA00023242"/>
    </source>
</evidence>
<dbReference type="InParanoid" id="A0A804IC99"/>
<keyword evidence="5" id="KW-0539">Nucleus</keyword>
<evidence type="ECO:0000259" key="9">
    <source>
        <dbReference type="PROSITE" id="PS51294"/>
    </source>
</evidence>
<proteinExistence type="predicted"/>
<protein>
    <submittedName>
        <fullName evidence="10">(wild Malaysian banana) hypothetical protein</fullName>
    </submittedName>
</protein>
<keyword evidence="3" id="KW-0238">DNA-binding</keyword>
<sequence length="599" mass="67424">MSFSKNGDWTFLENNTFENALAELNLDGPDWLEQLTEILPSKTIDQVRDHYIDLVMDIDLIESGRYMEHQYTDSEKNKMDGDLEFPLPAVHGSGTSSSEAMDQTAGVVFSGYVENMMALDTDSEKQHLERLVPGGTRRLLRVAEPASRKGVNWTEEEHRLFLMGLNVYGRGDWKNIAKYFVTTRTPTQVASHAQKYFNRMEHARKVGKRRPSIHDIRNITAPLRTEAQIMSIYDLVDRKKPFVVGHGYQLRPRASPPLLSSISAAAVEREAGAAPASSLDTGQPSLIPEQSNTMGTTDPTSWFYQDYDHDMEDYHDLRNQIEELIRRGHLGRYLKEPKEASPRPRGLVEKQIDVITGGPVAGGSSSAVRKAYACSMVEKRPRPEFEPEITFGTEEVERSHHDDTLVISIQIANARVKRLMVDIMSSIDMLYLDAFKKLSLTNEDLTPMASTLTGFMGDSISPLRTTILPITIGEEPRAKIMMTTFMVVDLQSAYNVILGCPTLNKLKAMVSTYHRAIKFLTSAKVRESRSDPGESRQCYPTTVTLPEKSCPRQALGPREEARTPTHLEPPKQLAKVPLKRDRPDMTVKVEMTLPEANQL</sequence>
<evidence type="ECO:0000256" key="2">
    <source>
        <dbReference type="ARBA" id="ARBA00023015"/>
    </source>
</evidence>
<evidence type="ECO:0000256" key="1">
    <source>
        <dbReference type="ARBA" id="ARBA00004123"/>
    </source>
</evidence>
<name>A0A804IC99_MUSAM</name>
<dbReference type="EMBL" id="HG996468">
    <property type="protein sequence ID" value="CAG1850193.1"/>
    <property type="molecule type" value="Genomic_DNA"/>
</dbReference>
<keyword evidence="4" id="KW-0804">Transcription</keyword>
<comment type="subcellular location">
    <subcellularLocation>
        <location evidence="1">Nucleus</location>
    </subcellularLocation>
</comment>
<dbReference type="GO" id="GO:0009739">
    <property type="term" value="P:response to gibberellin"/>
    <property type="evidence" value="ECO:0007669"/>
    <property type="project" value="UniProtKB-ARBA"/>
</dbReference>
<dbReference type="InterPro" id="IPR021109">
    <property type="entry name" value="Peptidase_aspartic_dom_sf"/>
</dbReference>
<keyword evidence="12" id="KW-1185">Reference proteome</keyword>
<reference evidence="11" key="2">
    <citation type="submission" date="2021-05" db="UniProtKB">
        <authorList>
            <consortium name="EnsemblPlants"/>
        </authorList>
    </citation>
    <scope>IDENTIFICATION</scope>
    <source>
        <strain evidence="11">subsp. malaccensis</strain>
    </source>
</reference>
<dbReference type="InterPro" id="IPR009057">
    <property type="entry name" value="Homeodomain-like_sf"/>
</dbReference>